<comment type="caution">
    <text evidence="9">The sequence shown here is derived from an EMBL/GenBank/DDBJ whole genome shotgun (WGS) entry which is preliminary data.</text>
</comment>
<evidence type="ECO:0000256" key="3">
    <source>
        <dbReference type="ARBA" id="ARBA00022737"/>
    </source>
</evidence>
<dbReference type="RefSeq" id="WP_345682969.1">
    <property type="nucleotide sequence ID" value="NZ_BAABRO010000002.1"/>
</dbReference>
<dbReference type="Gene3D" id="2.60.120.260">
    <property type="entry name" value="Galactose-binding domain-like"/>
    <property type="match status" value="1"/>
</dbReference>
<feature type="domain" description="EF-hand" evidence="7">
    <location>
        <begin position="269"/>
        <end position="295"/>
    </location>
</feature>
<dbReference type="PANTHER" id="PTHR10827:SF98">
    <property type="entry name" value="45 KDA CALCIUM-BINDING PROTEIN"/>
    <property type="match status" value="1"/>
</dbReference>
<dbReference type="InterPro" id="IPR018247">
    <property type="entry name" value="EF_Hand_1_Ca_BS"/>
</dbReference>
<evidence type="ECO:0000256" key="1">
    <source>
        <dbReference type="ARBA" id="ARBA00022670"/>
    </source>
</evidence>
<feature type="chain" id="PRO_5045360000" description="EF hand" evidence="6">
    <location>
        <begin position="31"/>
        <end position="552"/>
    </location>
</feature>
<dbReference type="PANTHER" id="PTHR10827">
    <property type="entry name" value="RETICULOCALBIN"/>
    <property type="match status" value="1"/>
</dbReference>
<keyword evidence="2" id="KW-0479">Metal-binding</keyword>
<dbReference type="EMBL" id="BAABRO010000002">
    <property type="protein sequence ID" value="GAA5505998.1"/>
    <property type="molecule type" value="Genomic_DNA"/>
</dbReference>
<reference evidence="9 10" key="1">
    <citation type="submission" date="2024-02" db="EMBL/GenBank/DDBJ databases">
        <title>Rhodopirellula caenicola NBRC 110016.</title>
        <authorList>
            <person name="Ichikawa N."/>
            <person name="Katano-Makiyama Y."/>
            <person name="Hidaka K."/>
        </authorList>
    </citation>
    <scope>NUCLEOTIDE SEQUENCE [LARGE SCALE GENOMIC DNA]</scope>
    <source>
        <strain evidence="9 10">NBRC 110016</strain>
    </source>
</reference>
<feature type="region of interest" description="Disordered" evidence="5">
    <location>
        <begin position="200"/>
        <end position="243"/>
    </location>
</feature>
<dbReference type="SUPFAM" id="SSF49785">
    <property type="entry name" value="Galactose-binding domain-like"/>
    <property type="match status" value="1"/>
</dbReference>
<dbReference type="Gene3D" id="1.10.238.10">
    <property type="entry name" value="EF-hand"/>
    <property type="match status" value="2"/>
</dbReference>
<feature type="domain" description="P/Homo B" evidence="8">
    <location>
        <begin position="347"/>
        <end position="512"/>
    </location>
</feature>
<keyword evidence="4" id="KW-0378">Hydrolase</keyword>
<name>A0ABP9VP95_9BACT</name>
<dbReference type="PROSITE" id="PS50222">
    <property type="entry name" value="EF_HAND_2"/>
    <property type="match status" value="3"/>
</dbReference>
<evidence type="ECO:0000259" key="8">
    <source>
        <dbReference type="PROSITE" id="PS51829"/>
    </source>
</evidence>
<evidence type="ECO:0000256" key="2">
    <source>
        <dbReference type="ARBA" id="ARBA00022723"/>
    </source>
</evidence>
<dbReference type="PROSITE" id="PS00018">
    <property type="entry name" value="EF_HAND_1"/>
    <property type="match status" value="2"/>
</dbReference>
<dbReference type="SMART" id="SM00054">
    <property type="entry name" value="EFh"/>
    <property type="match status" value="3"/>
</dbReference>
<dbReference type="InterPro" id="IPR002884">
    <property type="entry name" value="P_dom"/>
</dbReference>
<organism evidence="9 10">
    <name type="scientific">Novipirellula caenicola</name>
    <dbReference type="NCBI Taxonomy" id="1536901"/>
    <lineage>
        <taxon>Bacteria</taxon>
        <taxon>Pseudomonadati</taxon>
        <taxon>Planctomycetota</taxon>
        <taxon>Planctomycetia</taxon>
        <taxon>Pirellulales</taxon>
        <taxon>Pirellulaceae</taxon>
        <taxon>Novipirellula</taxon>
    </lineage>
</organism>
<evidence type="ECO:0000256" key="6">
    <source>
        <dbReference type="SAM" id="SignalP"/>
    </source>
</evidence>
<evidence type="ECO:0000256" key="4">
    <source>
        <dbReference type="ARBA" id="ARBA00022801"/>
    </source>
</evidence>
<evidence type="ECO:0000256" key="5">
    <source>
        <dbReference type="SAM" id="MobiDB-lite"/>
    </source>
</evidence>
<keyword evidence="10" id="KW-1185">Reference proteome</keyword>
<evidence type="ECO:0000313" key="10">
    <source>
        <dbReference type="Proteomes" id="UP001416858"/>
    </source>
</evidence>
<dbReference type="InterPro" id="IPR008979">
    <property type="entry name" value="Galactose-bd-like_sf"/>
</dbReference>
<dbReference type="InterPro" id="IPR011992">
    <property type="entry name" value="EF-hand-dom_pair"/>
</dbReference>
<proteinExistence type="predicted"/>
<sequence>MKLHPNFPRCLMVAVMFAMGMMVGVDTASAQSGLRESLERLDTDADGDIDPSEITPLARPYLERVAEARRMSLERAYSVEKWQEAARIYYAMNNGVSRREVDVDDYVNPMDFGTAPDQPLVPEFGLPEVKYPYTQEDIDDAERTLRRSDRNRDGYIDRAEAQRAEWRYRDPFAEDFNNDNKLSRLELAQRYARRRMLSGAASELTKKAERTGNSVGTSSSRREESSSRDRYRRGPGGRDYLTSTVLGRFDSDRDGRLSADEAVRLGVPFGRLDVDRDGEIQRSELQVYLNEMQAEAGDLTAGLPGWFYERDLNRDNQVAMDEYTDEWTDELIEEFRSYDTNGDGLLTASEAIAAKSLVGGSYRSDSVEPLPPRKTVVSEIYIDENYLIADLDVQLSITHTYTSFLDAYLIGPDGTRIELFSGVGAHDDHFDQTIFDDSARYSITKGRPPFEGSYQPEALAKRQPSLSAFNGKSVQGPWQLVISGTQSDRFGILHGWGLTVRPQPNFPGESRNPTSEIETLDEPASDMETVTAPAAAAQATGEAYQRVGELRQ</sequence>
<keyword evidence="6" id="KW-0732">Signal</keyword>
<protein>
    <recommendedName>
        <fullName evidence="11">EF hand</fullName>
    </recommendedName>
</protein>
<accession>A0ABP9VP95</accession>
<gene>
    <name evidence="9" type="ORF">Rcae01_01448</name>
</gene>
<dbReference type="PROSITE" id="PS51829">
    <property type="entry name" value="P_HOMO_B"/>
    <property type="match status" value="1"/>
</dbReference>
<dbReference type="Pfam" id="PF01483">
    <property type="entry name" value="P_proprotein"/>
    <property type="match status" value="1"/>
</dbReference>
<feature type="compositionally biased region" description="Basic and acidic residues" evidence="5">
    <location>
        <begin position="220"/>
        <end position="229"/>
    </location>
</feature>
<feature type="domain" description="EF-hand" evidence="7">
    <location>
        <begin position="326"/>
        <end position="361"/>
    </location>
</feature>
<keyword evidence="1" id="KW-0645">Protease</keyword>
<dbReference type="InterPro" id="IPR002048">
    <property type="entry name" value="EF_hand_dom"/>
</dbReference>
<dbReference type="Pfam" id="PF13202">
    <property type="entry name" value="EF-hand_5"/>
    <property type="match status" value="3"/>
</dbReference>
<evidence type="ECO:0000259" key="7">
    <source>
        <dbReference type="PROSITE" id="PS50222"/>
    </source>
</evidence>
<feature type="domain" description="EF-hand" evidence="7">
    <location>
        <begin position="29"/>
        <end position="64"/>
    </location>
</feature>
<evidence type="ECO:0008006" key="11">
    <source>
        <dbReference type="Google" id="ProtNLM"/>
    </source>
</evidence>
<keyword evidence="3" id="KW-0677">Repeat</keyword>
<feature type="region of interest" description="Disordered" evidence="5">
    <location>
        <begin position="503"/>
        <end position="526"/>
    </location>
</feature>
<feature type="signal peptide" evidence="6">
    <location>
        <begin position="1"/>
        <end position="30"/>
    </location>
</feature>
<dbReference type="Proteomes" id="UP001416858">
    <property type="component" value="Unassembled WGS sequence"/>
</dbReference>
<evidence type="ECO:0000313" key="9">
    <source>
        <dbReference type="EMBL" id="GAA5505998.1"/>
    </source>
</evidence>
<dbReference type="SUPFAM" id="SSF47473">
    <property type="entry name" value="EF-hand"/>
    <property type="match status" value="1"/>
</dbReference>